<protein>
    <submittedName>
        <fullName evidence="2">Uncharacterized protein</fullName>
    </submittedName>
</protein>
<dbReference type="AlphaFoldDB" id="A0A1H0VF24"/>
<proteinExistence type="predicted"/>
<dbReference type="EMBL" id="FNJL01000025">
    <property type="protein sequence ID" value="SDP76808.1"/>
    <property type="molecule type" value="Genomic_DNA"/>
</dbReference>
<sequence>MTAASRSCAGSAGQTRGARQKPKLGVVVAIDETLFHCGKAIHRAQLWASEFHLDWRNLPTSGRMKAAVLGWSEAQASEADTHHAHAVRHGLY</sequence>
<name>A0A1H0VF24_9BURK</name>
<evidence type="ECO:0000256" key="1">
    <source>
        <dbReference type="SAM" id="MobiDB-lite"/>
    </source>
</evidence>
<evidence type="ECO:0000313" key="3">
    <source>
        <dbReference type="Proteomes" id="UP000199317"/>
    </source>
</evidence>
<gene>
    <name evidence="2" type="ORF">SAMN04489708_12550</name>
</gene>
<organism evidence="2 3">
    <name type="scientific">Paracidovorax cattleyae</name>
    <dbReference type="NCBI Taxonomy" id="80868"/>
    <lineage>
        <taxon>Bacteria</taxon>
        <taxon>Pseudomonadati</taxon>
        <taxon>Pseudomonadota</taxon>
        <taxon>Betaproteobacteria</taxon>
        <taxon>Burkholderiales</taxon>
        <taxon>Comamonadaceae</taxon>
        <taxon>Paracidovorax</taxon>
    </lineage>
</organism>
<evidence type="ECO:0000313" key="2">
    <source>
        <dbReference type="EMBL" id="SDP76808.1"/>
    </source>
</evidence>
<reference evidence="3" key="1">
    <citation type="submission" date="2016-10" db="EMBL/GenBank/DDBJ databases">
        <authorList>
            <person name="Varghese N."/>
            <person name="Submissions S."/>
        </authorList>
    </citation>
    <scope>NUCLEOTIDE SEQUENCE [LARGE SCALE GENOMIC DNA]</scope>
    <source>
        <strain evidence="3">DSM 17101</strain>
    </source>
</reference>
<accession>A0A1H0VF24</accession>
<keyword evidence="3" id="KW-1185">Reference proteome</keyword>
<feature type="region of interest" description="Disordered" evidence="1">
    <location>
        <begin position="1"/>
        <end position="22"/>
    </location>
</feature>
<dbReference type="Proteomes" id="UP000199317">
    <property type="component" value="Unassembled WGS sequence"/>
</dbReference>